<comment type="caution">
    <text evidence="1">The sequence shown here is derived from an EMBL/GenBank/DDBJ whole genome shotgun (WGS) entry which is preliminary data.</text>
</comment>
<sequence length="317" mass="35069">MPIRYPSYQDDSDYDSDTASDCSDASCLTIDEDEILPMDDKAQEAMGDAAANIRMCNELFTSWNKELTRLVRASSNVASVVEELQGIIQDLLDQSSEALRTTKAIIRSHCGFSKAFYRALRQSAKDGRLEYTPEMEKIVAAIQKKAGQVSNTIARMQDSLSAMAEVLEEAMENRDRERGGFLRKAAKWLRKAFNAVACLLGLGATLANILCQPHVGVALGVGSALSKRLALVLGKVSSDGKLNDAQAEKLFEFLKNTLAQEVSSARDILMKLDDCQTVLSGHFDRTGDRIFKIDQRAARDLKVKWQARHLQLKGMTL</sequence>
<evidence type="ECO:0000313" key="2">
    <source>
        <dbReference type="Proteomes" id="UP001055072"/>
    </source>
</evidence>
<name>A0ACB8U856_9APHY</name>
<keyword evidence="2" id="KW-1185">Reference proteome</keyword>
<organism evidence="1 2">
    <name type="scientific">Irpex rosettiformis</name>
    <dbReference type="NCBI Taxonomy" id="378272"/>
    <lineage>
        <taxon>Eukaryota</taxon>
        <taxon>Fungi</taxon>
        <taxon>Dikarya</taxon>
        <taxon>Basidiomycota</taxon>
        <taxon>Agaricomycotina</taxon>
        <taxon>Agaricomycetes</taxon>
        <taxon>Polyporales</taxon>
        <taxon>Irpicaceae</taxon>
        <taxon>Irpex</taxon>
    </lineage>
</organism>
<accession>A0ACB8U856</accession>
<proteinExistence type="predicted"/>
<reference evidence="1" key="1">
    <citation type="journal article" date="2021" name="Environ. Microbiol.">
        <title>Gene family expansions and transcriptome signatures uncover fungal adaptations to wood decay.</title>
        <authorList>
            <person name="Hage H."/>
            <person name="Miyauchi S."/>
            <person name="Viragh M."/>
            <person name="Drula E."/>
            <person name="Min B."/>
            <person name="Chaduli D."/>
            <person name="Navarro D."/>
            <person name="Favel A."/>
            <person name="Norest M."/>
            <person name="Lesage-Meessen L."/>
            <person name="Balint B."/>
            <person name="Merenyi Z."/>
            <person name="de Eugenio L."/>
            <person name="Morin E."/>
            <person name="Martinez A.T."/>
            <person name="Baldrian P."/>
            <person name="Stursova M."/>
            <person name="Martinez M.J."/>
            <person name="Novotny C."/>
            <person name="Magnuson J.K."/>
            <person name="Spatafora J.W."/>
            <person name="Maurice S."/>
            <person name="Pangilinan J."/>
            <person name="Andreopoulos W."/>
            <person name="LaButti K."/>
            <person name="Hundley H."/>
            <person name="Na H."/>
            <person name="Kuo A."/>
            <person name="Barry K."/>
            <person name="Lipzen A."/>
            <person name="Henrissat B."/>
            <person name="Riley R."/>
            <person name="Ahrendt S."/>
            <person name="Nagy L.G."/>
            <person name="Grigoriev I.V."/>
            <person name="Martin F."/>
            <person name="Rosso M.N."/>
        </authorList>
    </citation>
    <scope>NUCLEOTIDE SEQUENCE</scope>
    <source>
        <strain evidence="1">CBS 384.51</strain>
    </source>
</reference>
<evidence type="ECO:0000313" key="1">
    <source>
        <dbReference type="EMBL" id="KAI0090577.1"/>
    </source>
</evidence>
<dbReference type="EMBL" id="MU274907">
    <property type="protein sequence ID" value="KAI0090577.1"/>
    <property type="molecule type" value="Genomic_DNA"/>
</dbReference>
<gene>
    <name evidence="1" type="ORF">BDY19DRAFT_904882</name>
</gene>
<protein>
    <submittedName>
        <fullName evidence="1">Uncharacterized protein</fullName>
    </submittedName>
</protein>
<dbReference type="Proteomes" id="UP001055072">
    <property type="component" value="Unassembled WGS sequence"/>
</dbReference>